<dbReference type="Gene3D" id="3.30.200.20">
    <property type="entry name" value="Phosphorylase Kinase, domain 1"/>
    <property type="match status" value="1"/>
</dbReference>
<keyword evidence="3" id="KW-1185">Reference proteome</keyword>
<dbReference type="InterPro" id="IPR002575">
    <property type="entry name" value="Aminoglycoside_PTrfase"/>
</dbReference>
<accession>A0A6N9Q1P5</accession>
<sequence length="256" mass="29617">MNKQLEVKLKKIVGQIHRVNVLDEQGCTSEVRQIITDNGSYLLKSSFEEKYREWLINEAQVLEKLNNSNQIPVPIYYGIIEERDSSHLIMSFENGITLSSALKKAKNKTEKKSLIRSFGHLLYCLHETNIIESLNRKNDWLVEQLIKAENYVESGQTEGSLELLQQLKLNKPLSLEQTMIHGDCTTDNVLVLDGEVRLFIDVAGMTVGDPRYDESLAISSFVNNEEYKSAFYEGYKRYKVSNEEFQYFDEGLYEFF</sequence>
<feature type="domain" description="Aminoglycoside phosphotransferase" evidence="1">
    <location>
        <begin position="25"/>
        <end position="236"/>
    </location>
</feature>
<dbReference type="AlphaFoldDB" id="A0A6N9Q1P5"/>
<gene>
    <name evidence="2" type="ORF">ERL59_08690</name>
</gene>
<proteinExistence type="predicted"/>
<evidence type="ECO:0000313" key="3">
    <source>
        <dbReference type="Proteomes" id="UP000448943"/>
    </source>
</evidence>
<organism evidence="2 3">
    <name type="scientific">Chengkuizengella marina</name>
    <dbReference type="NCBI Taxonomy" id="2507566"/>
    <lineage>
        <taxon>Bacteria</taxon>
        <taxon>Bacillati</taxon>
        <taxon>Bacillota</taxon>
        <taxon>Bacilli</taxon>
        <taxon>Bacillales</taxon>
        <taxon>Paenibacillaceae</taxon>
        <taxon>Chengkuizengella</taxon>
    </lineage>
</organism>
<dbReference type="RefSeq" id="WP_160645834.1">
    <property type="nucleotide sequence ID" value="NZ_SIJB01000020.1"/>
</dbReference>
<dbReference type="GO" id="GO:0016740">
    <property type="term" value="F:transferase activity"/>
    <property type="evidence" value="ECO:0007669"/>
    <property type="project" value="UniProtKB-KW"/>
</dbReference>
<dbReference type="Pfam" id="PF01636">
    <property type="entry name" value="APH"/>
    <property type="match status" value="1"/>
</dbReference>
<dbReference type="EMBL" id="SIJB01000020">
    <property type="protein sequence ID" value="NBI29035.1"/>
    <property type="molecule type" value="Genomic_DNA"/>
</dbReference>
<evidence type="ECO:0000313" key="2">
    <source>
        <dbReference type="EMBL" id="NBI29035.1"/>
    </source>
</evidence>
<evidence type="ECO:0000259" key="1">
    <source>
        <dbReference type="Pfam" id="PF01636"/>
    </source>
</evidence>
<protein>
    <submittedName>
        <fullName evidence="2">Aminoglycoside phosphotransferase family protein</fullName>
    </submittedName>
</protein>
<keyword evidence="2" id="KW-0808">Transferase</keyword>
<comment type="caution">
    <text evidence="2">The sequence shown here is derived from an EMBL/GenBank/DDBJ whole genome shotgun (WGS) entry which is preliminary data.</text>
</comment>
<dbReference type="OrthoDB" id="9812495at2"/>
<dbReference type="PANTHER" id="PTHR21310">
    <property type="entry name" value="AMINOGLYCOSIDE PHOSPHOTRANSFERASE-RELATED-RELATED"/>
    <property type="match status" value="1"/>
</dbReference>
<dbReference type="InterPro" id="IPR011009">
    <property type="entry name" value="Kinase-like_dom_sf"/>
</dbReference>
<reference evidence="2 3" key="1">
    <citation type="submission" date="2019-01" db="EMBL/GenBank/DDBJ databases">
        <title>Chengkuizengella sp. nov., isolated from deep-sea sediment of East Pacific Ocean.</title>
        <authorList>
            <person name="Yang J."/>
            <person name="Lai Q."/>
            <person name="Shao Z."/>
        </authorList>
    </citation>
    <scope>NUCLEOTIDE SEQUENCE [LARGE SCALE GENOMIC DNA]</scope>
    <source>
        <strain evidence="2 3">YPA3-1-1</strain>
    </source>
</reference>
<name>A0A6N9Q1P5_9BACL</name>
<dbReference type="Gene3D" id="3.90.1200.10">
    <property type="match status" value="1"/>
</dbReference>
<dbReference type="SUPFAM" id="SSF56112">
    <property type="entry name" value="Protein kinase-like (PK-like)"/>
    <property type="match status" value="1"/>
</dbReference>
<dbReference type="Proteomes" id="UP000448943">
    <property type="component" value="Unassembled WGS sequence"/>
</dbReference>
<dbReference type="InterPro" id="IPR051678">
    <property type="entry name" value="AGP_Transferase"/>
</dbReference>